<proteinExistence type="predicted"/>
<protein>
    <submittedName>
        <fullName evidence="2">Uncharacterized protein</fullName>
    </submittedName>
</protein>
<evidence type="ECO:0000313" key="2">
    <source>
        <dbReference type="WBParaSite" id="PS1159_v2.g19458.t1"/>
    </source>
</evidence>
<dbReference type="Proteomes" id="UP000887580">
    <property type="component" value="Unplaced"/>
</dbReference>
<organism evidence="1 2">
    <name type="scientific">Panagrolaimus sp. PS1159</name>
    <dbReference type="NCBI Taxonomy" id="55785"/>
    <lineage>
        <taxon>Eukaryota</taxon>
        <taxon>Metazoa</taxon>
        <taxon>Ecdysozoa</taxon>
        <taxon>Nematoda</taxon>
        <taxon>Chromadorea</taxon>
        <taxon>Rhabditida</taxon>
        <taxon>Tylenchina</taxon>
        <taxon>Panagrolaimomorpha</taxon>
        <taxon>Panagrolaimoidea</taxon>
        <taxon>Panagrolaimidae</taxon>
        <taxon>Panagrolaimus</taxon>
    </lineage>
</organism>
<accession>A0AC35FNZ0</accession>
<sequence length="188" mass="21513">MSQGKVQVEFKKANGGIIEVSEEKLAQSKKWFEKINKEVQLHTGLPDATHELDKLHEEENIFDQTFKEDEMPERGSSLSPPISPIYERTNDFPEEPPKTPMVIIKNTATFKPFTPPTISNKLRQEMIAQRNNDRKRKADDDIFVPSTSIPPPPHPLSTTTSTITPEQLERSRRNREAAIAKRRSLQNL</sequence>
<evidence type="ECO:0000313" key="1">
    <source>
        <dbReference type="Proteomes" id="UP000887580"/>
    </source>
</evidence>
<reference evidence="2" key="1">
    <citation type="submission" date="2022-11" db="UniProtKB">
        <authorList>
            <consortium name="WormBaseParasite"/>
        </authorList>
    </citation>
    <scope>IDENTIFICATION</scope>
</reference>
<dbReference type="WBParaSite" id="PS1159_v2.g19458.t1">
    <property type="protein sequence ID" value="PS1159_v2.g19458.t1"/>
    <property type="gene ID" value="PS1159_v2.g19458"/>
</dbReference>
<name>A0AC35FNZ0_9BILA</name>